<name>A0A3A4BSR8_9ACTN</name>
<gene>
    <name evidence="2" type="ORF">D5H75_07900</name>
</gene>
<evidence type="ECO:0000256" key="1">
    <source>
        <dbReference type="ARBA" id="ARBA00006479"/>
    </source>
</evidence>
<dbReference type="Gene3D" id="3.30.420.40">
    <property type="match status" value="2"/>
</dbReference>
<organism evidence="2 3">
    <name type="scientific">Bailinhaonella thermotolerans</name>
    <dbReference type="NCBI Taxonomy" id="1070861"/>
    <lineage>
        <taxon>Bacteria</taxon>
        <taxon>Bacillati</taxon>
        <taxon>Actinomycetota</taxon>
        <taxon>Actinomycetes</taxon>
        <taxon>Streptosporangiales</taxon>
        <taxon>Streptosporangiaceae</taxon>
        <taxon>Bailinhaonella</taxon>
    </lineage>
</organism>
<dbReference type="EMBL" id="QZEY01000002">
    <property type="protein sequence ID" value="RJL34356.1"/>
    <property type="molecule type" value="Genomic_DNA"/>
</dbReference>
<accession>A0A3A4BSR8</accession>
<dbReference type="AlphaFoldDB" id="A0A3A4BSR8"/>
<proteinExistence type="inferred from homology"/>
<dbReference type="PANTHER" id="PTHR18964:SF149">
    <property type="entry name" value="BIFUNCTIONAL UDP-N-ACETYLGLUCOSAMINE 2-EPIMERASE_N-ACETYLMANNOSAMINE KINASE"/>
    <property type="match status" value="1"/>
</dbReference>
<dbReference type="PANTHER" id="PTHR18964">
    <property type="entry name" value="ROK (REPRESSOR, ORF, KINASE) FAMILY"/>
    <property type="match status" value="1"/>
</dbReference>
<keyword evidence="3" id="KW-1185">Reference proteome</keyword>
<comment type="similarity">
    <text evidence="1">Belongs to the ROK (NagC/XylR) family.</text>
</comment>
<dbReference type="SUPFAM" id="SSF53067">
    <property type="entry name" value="Actin-like ATPase domain"/>
    <property type="match status" value="1"/>
</dbReference>
<dbReference type="InterPro" id="IPR043129">
    <property type="entry name" value="ATPase_NBD"/>
</dbReference>
<dbReference type="Proteomes" id="UP000265768">
    <property type="component" value="Unassembled WGS sequence"/>
</dbReference>
<reference evidence="2 3" key="1">
    <citation type="submission" date="2018-09" db="EMBL/GenBank/DDBJ databases">
        <title>YIM 75507 draft genome.</title>
        <authorList>
            <person name="Tang S."/>
            <person name="Feng Y."/>
        </authorList>
    </citation>
    <scope>NUCLEOTIDE SEQUENCE [LARGE SCALE GENOMIC DNA]</scope>
    <source>
        <strain evidence="2 3">YIM 75507</strain>
    </source>
</reference>
<dbReference type="InterPro" id="IPR000600">
    <property type="entry name" value="ROK"/>
</dbReference>
<protein>
    <submittedName>
        <fullName evidence="2">ROK family protein</fullName>
    </submittedName>
</protein>
<dbReference type="OrthoDB" id="9810372at2"/>
<evidence type="ECO:0000313" key="3">
    <source>
        <dbReference type="Proteomes" id="UP000265768"/>
    </source>
</evidence>
<comment type="caution">
    <text evidence="2">The sequence shown here is derived from an EMBL/GenBank/DDBJ whole genome shotgun (WGS) entry which is preliminary data.</text>
</comment>
<sequence>MGEHVVAIDVGGTSMKGALVDRLGRVSALERRPTGRSATVVEDIRRFAGDLIAHGDAAAVGIAVPGLVDSVANVALYSANLGWRDVPAADFVPDGVPVALAHDVRAGGVAEGVYGAGRGVTDFLCLPIGTGMAAAMVLGGSAYAGSRGWGGEIGHTPVWPDGEPCACGQRGCLENYASASAIARRHGGGLTAEQVVAAADEDPVAKRVLDEAVEALGIGLATYTLLLDPALIVIGGGLAGAGERLLAPVRAALASRLAFREAPPVRATAIGPHAGMMGAAILAWRAAGHPDAGSDWS</sequence>
<dbReference type="Pfam" id="PF00480">
    <property type="entry name" value="ROK"/>
    <property type="match status" value="1"/>
</dbReference>
<dbReference type="RefSeq" id="WP_119925657.1">
    <property type="nucleotide sequence ID" value="NZ_QZEY01000002.1"/>
</dbReference>
<evidence type="ECO:0000313" key="2">
    <source>
        <dbReference type="EMBL" id="RJL34356.1"/>
    </source>
</evidence>